<reference evidence="1" key="2">
    <citation type="journal article" date="2015" name="Fish Shellfish Immunol.">
        <title>Early steps in the European eel (Anguilla anguilla)-Vibrio vulnificus interaction in the gills: Role of the RtxA13 toxin.</title>
        <authorList>
            <person name="Callol A."/>
            <person name="Pajuelo D."/>
            <person name="Ebbesson L."/>
            <person name="Teles M."/>
            <person name="MacKenzie S."/>
            <person name="Amaro C."/>
        </authorList>
    </citation>
    <scope>NUCLEOTIDE SEQUENCE</scope>
</reference>
<dbReference type="EMBL" id="GBXM01085197">
    <property type="protein sequence ID" value="JAH23380.1"/>
    <property type="molecule type" value="Transcribed_RNA"/>
</dbReference>
<protein>
    <submittedName>
        <fullName evidence="1">Uncharacterized protein</fullName>
    </submittedName>
</protein>
<name>A0A0E9R4J1_ANGAN</name>
<reference evidence="1" key="1">
    <citation type="submission" date="2014-11" db="EMBL/GenBank/DDBJ databases">
        <authorList>
            <person name="Amaro Gonzalez C."/>
        </authorList>
    </citation>
    <scope>NUCLEOTIDE SEQUENCE</scope>
</reference>
<sequence length="65" mass="7423">MFYAPLFLVMTGFLGSPVSCILIVGYTKLFVDCASKFIQKVCCFVQYIHETFFLNGFFPYLTNST</sequence>
<evidence type="ECO:0000313" key="1">
    <source>
        <dbReference type="EMBL" id="JAH23380.1"/>
    </source>
</evidence>
<proteinExistence type="predicted"/>
<accession>A0A0E9R4J1</accession>
<organism evidence="1">
    <name type="scientific">Anguilla anguilla</name>
    <name type="common">European freshwater eel</name>
    <name type="synonym">Muraena anguilla</name>
    <dbReference type="NCBI Taxonomy" id="7936"/>
    <lineage>
        <taxon>Eukaryota</taxon>
        <taxon>Metazoa</taxon>
        <taxon>Chordata</taxon>
        <taxon>Craniata</taxon>
        <taxon>Vertebrata</taxon>
        <taxon>Euteleostomi</taxon>
        <taxon>Actinopterygii</taxon>
        <taxon>Neopterygii</taxon>
        <taxon>Teleostei</taxon>
        <taxon>Anguilliformes</taxon>
        <taxon>Anguillidae</taxon>
        <taxon>Anguilla</taxon>
    </lineage>
</organism>
<dbReference type="AlphaFoldDB" id="A0A0E9R4J1"/>